<dbReference type="Gene3D" id="3.20.20.450">
    <property type="entry name" value="EAL domain"/>
    <property type="match status" value="1"/>
</dbReference>
<name>A0A6A7MX54_9BURK</name>
<dbReference type="GO" id="GO:0071732">
    <property type="term" value="P:cellular response to nitric oxide"/>
    <property type="evidence" value="ECO:0007669"/>
    <property type="project" value="UniProtKB-ARBA"/>
</dbReference>
<dbReference type="Pfam" id="PF00563">
    <property type="entry name" value="EAL"/>
    <property type="match status" value="1"/>
</dbReference>
<gene>
    <name evidence="6" type="ORF">GEV02_03725</name>
</gene>
<evidence type="ECO:0000313" key="7">
    <source>
        <dbReference type="Proteomes" id="UP000440498"/>
    </source>
</evidence>
<dbReference type="SMART" id="SM00091">
    <property type="entry name" value="PAS"/>
    <property type="match status" value="1"/>
</dbReference>
<dbReference type="FunFam" id="3.20.20.450:FF:000001">
    <property type="entry name" value="Cyclic di-GMP phosphodiesterase yahA"/>
    <property type="match status" value="1"/>
</dbReference>
<dbReference type="PROSITE" id="PS50112">
    <property type="entry name" value="PAS"/>
    <property type="match status" value="1"/>
</dbReference>
<dbReference type="InterPro" id="IPR052155">
    <property type="entry name" value="Biofilm_reg_signaling"/>
</dbReference>
<dbReference type="Gene3D" id="3.30.450.20">
    <property type="entry name" value="PAS domain"/>
    <property type="match status" value="1"/>
</dbReference>
<dbReference type="PROSITE" id="PS50883">
    <property type="entry name" value="EAL"/>
    <property type="match status" value="1"/>
</dbReference>
<dbReference type="Gene3D" id="3.30.70.270">
    <property type="match status" value="1"/>
</dbReference>
<comment type="caution">
    <text evidence="6">The sequence shown here is derived from an EMBL/GenBank/DDBJ whole genome shotgun (WGS) entry which is preliminary data.</text>
</comment>
<dbReference type="Pfam" id="PF00990">
    <property type="entry name" value="GGDEF"/>
    <property type="match status" value="1"/>
</dbReference>
<dbReference type="PANTHER" id="PTHR44757">
    <property type="entry name" value="DIGUANYLATE CYCLASE DGCP"/>
    <property type="match status" value="1"/>
</dbReference>
<dbReference type="PROSITE" id="PS50887">
    <property type="entry name" value="GGDEF"/>
    <property type="match status" value="1"/>
</dbReference>
<dbReference type="InterPro" id="IPR001610">
    <property type="entry name" value="PAC"/>
</dbReference>
<dbReference type="SMART" id="SM00052">
    <property type="entry name" value="EAL"/>
    <property type="match status" value="1"/>
</dbReference>
<feature type="domain" description="GGDEF" evidence="5">
    <location>
        <begin position="177"/>
        <end position="316"/>
    </location>
</feature>
<dbReference type="PANTHER" id="PTHR44757:SF2">
    <property type="entry name" value="BIOFILM ARCHITECTURE MAINTENANCE PROTEIN MBAA"/>
    <property type="match status" value="1"/>
</dbReference>
<dbReference type="CDD" id="cd01948">
    <property type="entry name" value="EAL"/>
    <property type="match status" value="1"/>
</dbReference>
<evidence type="ECO:0000259" key="3">
    <source>
        <dbReference type="PROSITE" id="PS50113"/>
    </source>
</evidence>
<dbReference type="InterPro" id="IPR000700">
    <property type="entry name" value="PAS-assoc_C"/>
</dbReference>
<dbReference type="SMART" id="SM00086">
    <property type="entry name" value="PAC"/>
    <property type="match status" value="1"/>
</dbReference>
<proteinExistence type="predicted"/>
<dbReference type="InterPro" id="IPR043128">
    <property type="entry name" value="Rev_trsase/Diguanyl_cyclase"/>
</dbReference>
<dbReference type="InterPro" id="IPR035965">
    <property type="entry name" value="PAS-like_dom_sf"/>
</dbReference>
<keyword evidence="7" id="KW-1185">Reference proteome</keyword>
<dbReference type="Pfam" id="PF13426">
    <property type="entry name" value="PAS_9"/>
    <property type="match status" value="1"/>
</dbReference>
<dbReference type="SUPFAM" id="SSF55073">
    <property type="entry name" value="Nucleotide cyclase"/>
    <property type="match status" value="1"/>
</dbReference>
<evidence type="ECO:0000259" key="5">
    <source>
        <dbReference type="PROSITE" id="PS50887"/>
    </source>
</evidence>
<dbReference type="InterPro" id="IPR000014">
    <property type="entry name" value="PAS"/>
</dbReference>
<reference evidence="6 7" key="1">
    <citation type="submission" date="2019-10" db="EMBL/GenBank/DDBJ databases">
        <title>Two novel species isolated from a subtropical stream in China.</title>
        <authorList>
            <person name="Lu H."/>
        </authorList>
    </citation>
    <scope>NUCLEOTIDE SEQUENCE [LARGE SCALE GENOMIC DNA]</scope>
    <source>
        <strain evidence="6 7">FT29W</strain>
    </source>
</reference>
<evidence type="ECO:0000256" key="1">
    <source>
        <dbReference type="ARBA" id="ARBA00051114"/>
    </source>
</evidence>
<comment type="catalytic activity">
    <reaction evidence="1">
        <text>3',3'-c-di-GMP + H2O = 5'-phosphoguanylyl(3'-&gt;5')guanosine + H(+)</text>
        <dbReference type="Rhea" id="RHEA:24902"/>
        <dbReference type="ChEBI" id="CHEBI:15377"/>
        <dbReference type="ChEBI" id="CHEBI:15378"/>
        <dbReference type="ChEBI" id="CHEBI:58754"/>
        <dbReference type="ChEBI" id="CHEBI:58805"/>
        <dbReference type="EC" id="3.1.4.52"/>
    </reaction>
    <physiologicalReaction direction="left-to-right" evidence="1">
        <dbReference type="Rhea" id="RHEA:24903"/>
    </physiologicalReaction>
</comment>
<dbReference type="SUPFAM" id="SSF55785">
    <property type="entry name" value="PYP-like sensor domain (PAS domain)"/>
    <property type="match status" value="1"/>
</dbReference>
<dbReference type="NCBIfam" id="TIGR00229">
    <property type="entry name" value="sensory_box"/>
    <property type="match status" value="1"/>
</dbReference>
<evidence type="ECO:0000259" key="2">
    <source>
        <dbReference type="PROSITE" id="PS50112"/>
    </source>
</evidence>
<dbReference type="InterPro" id="IPR029787">
    <property type="entry name" value="Nucleotide_cyclase"/>
</dbReference>
<dbReference type="InterPro" id="IPR035919">
    <property type="entry name" value="EAL_sf"/>
</dbReference>
<dbReference type="CDD" id="cd01949">
    <property type="entry name" value="GGDEF"/>
    <property type="match status" value="1"/>
</dbReference>
<organism evidence="6 7">
    <name type="scientific">Rugamonas aquatica</name>
    <dbReference type="NCBI Taxonomy" id="2743357"/>
    <lineage>
        <taxon>Bacteria</taxon>
        <taxon>Pseudomonadati</taxon>
        <taxon>Pseudomonadota</taxon>
        <taxon>Betaproteobacteria</taxon>
        <taxon>Burkholderiales</taxon>
        <taxon>Oxalobacteraceae</taxon>
        <taxon>Telluria group</taxon>
        <taxon>Rugamonas</taxon>
    </lineage>
</organism>
<dbReference type="SMART" id="SM00267">
    <property type="entry name" value="GGDEF"/>
    <property type="match status" value="1"/>
</dbReference>
<feature type="domain" description="PAC" evidence="3">
    <location>
        <begin position="93"/>
        <end position="145"/>
    </location>
</feature>
<evidence type="ECO:0000259" key="4">
    <source>
        <dbReference type="PROSITE" id="PS50883"/>
    </source>
</evidence>
<dbReference type="FunFam" id="3.30.70.270:FF:000001">
    <property type="entry name" value="Diguanylate cyclase domain protein"/>
    <property type="match status" value="1"/>
</dbReference>
<sequence length="585" mass="64974">MKYSMSACAAAPIATADADAVLRVAATVFEAAQGMMVTDARGRIVRVNQAFVRITGYGADEVLGQTPRLLSSGRHVPGFYASMWAAIAREGSWEGEIWNRRKNGEVYPEHLSITAVRNREGVIINYVAALTDITLSKAANDEIRSLAFYDPLTRLPNRRLLLDRLRQVLAASSQHDSHCALMFIDLDNFKTLNDTLGHNVGDQLLQQVAERLQSGLRKGDTVARLGGDEFVVLVEGLSSGARDAAGEVEALGAKILATLNRPYELGKHLCRSTPSIGVTLFHGALPPHPDELLMQADIAMYQAKQAGRNGMRFFDRQMQDRISERAQMENDLRHAIERHRFALHYQVQVDQHGQARGAEALIRWVRDDGALVSPASFIPLAEETGLILPIGSWVLETACAQLKAWQRVPEMAHLILAINVSAQQFHQAEFGEQVRAAVRRHDIDPRLLKLELTEGVLLEKTEDTISCMQLLKAMGVRFALDDFGTGYSSLQYLKRLPLNQLKIDQSFVRDLVSDSSDQVIVRTIIAMARSLQLEVIAEGVETEAQRALLEELGCRRYQGYMFSRPVPEPQLRALVKDLPRTAAVV</sequence>
<dbReference type="SUPFAM" id="SSF141868">
    <property type="entry name" value="EAL domain-like"/>
    <property type="match status" value="1"/>
</dbReference>
<dbReference type="AlphaFoldDB" id="A0A6A7MX54"/>
<dbReference type="EMBL" id="WHUG01000001">
    <property type="protein sequence ID" value="MQA37248.1"/>
    <property type="molecule type" value="Genomic_DNA"/>
</dbReference>
<dbReference type="CDD" id="cd00130">
    <property type="entry name" value="PAS"/>
    <property type="match status" value="1"/>
</dbReference>
<dbReference type="PROSITE" id="PS50113">
    <property type="entry name" value="PAC"/>
    <property type="match status" value="1"/>
</dbReference>
<feature type="domain" description="PAS" evidence="2">
    <location>
        <begin position="35"/>
        <end position="66"/>
    </location>
</feature>
<dbReference type="InterPro" id="IPR001633">
    <property type="entry name" value="EAL_dom"/>
</dbReference>
<dbReference type="InterPro" id="IPR000160">
    <property type="entry name" value="GGDEF_dom"/>
</dbReference>
<evidence type="ECO:0000313" key="6">
    <source>
        <dbReference type="EMBL" id="MQA37248.1"/>
    </source>
</evidence>
<feature type="domain" description="EAL" evidence="4">
    <location>
        <begin position="325"/>
        <end position="579"/>
    </location>
</feature>
<dbReference type="GO" id="GO:0071111">
    <property type="term" value="F:cyclic-guanylate-specific phosphodiesterase activity"/>
    <property type="evidence" value="ECO:0007669"/>
    <property type="project" value="UniProtKB-EC"/>
</dbReference>
<dbReference type="NCBIfam" id="TIGR00254">
    <property type="entry name" value="GGDEF"/>
    <property type="match status" value="1"/>
</dbReference>
<protein>
    <submittedName>
        <fullName evidence="6">EAL domain-containing protein</fullName>
    </submittedName>
</protein>
<accession>A0A6A7MX54</accession>
<dbReference type="Proteomes" id="UP000440498">
    <property type="component" value="Unassembled WGS sequence"/>
</dbReference>